<evidence type="ECO:0000256" key="11">
    <source>
        <dbReference type="ARBA" id="ARBA00047899"/>
    </source>
</evidence>
<comment type="cofactor">
    <cofactor evidence="1">
        <name>Mg(2+)</name>
        <dbReference type="ChEBI" id="CHEBI:18420"/>
    </cofactor>
</comment>
<keyword evidence="4" id="KW-0723">Serine/threonine-protein kinase</keyword>
<evidence type="ECO:0000256" key="7">
    <source>
        <dbReference type="ARBA" id="ARBA00022741"/>
    </source>
</evidence>
<evidence type="ECO:0000256" key="9">
    <source>
        <dbReference type="ARBA" id="ARBA00022840"/>
    </source>
</evidence>
<dbReference type="Gene3D" id="3.30.200.20">
    <property type="entry name" value="Phosphorylase Kinase, domain 1"/>
    <property type="match status" value="1"/>
</dbReference>
<dbReference type="PROSITE" id="PS01245">
    <property type="entry name" value="RIO1"/>
    <property type="match status" value="1"/>
</dbReference>
<keyword evidence="8" id="KW-0418">Kinase</keyword>
<evidence type="ECO:0000256" key="12">
    <source>
        <dbReference type="ARBA" id="ARBA00048679"/>
    </source>
</evidence>
<dbReference type="HOGENOM" id="CLU_018693_1_1_2"/>
<keyword evidence="10" id="KW-0460">Magnesium</keyword>
<evidence type="ECO:0000256" key="2">
    <source>
        <dbReference type="ARBA" id="ARBA00009196"/>
    </source>
</evidence>
<comment type="catalytic activity">
    <reaction evidence="11">
        <text>L-threonyl-[protein] + ATP = O-phospho-L-threonyl-[protein] + ADP + H(+)</text>
        <dbReference type="Rhea" id="RHEA:46608"/>
        <dbReference type="Rhea" id="RHEA-COMP:11060"/>
        <dbReference type="Rhea" id="RHEA-COMP:11605"/>
        <dbReference type="ChEBI" id="CHEBI:15378"/>
        <dbReference type="ChEBI" id="CHEBI:30013"/>
        <dbReference type="ChEBI" id="CHEBI:30616"/>
        <dbReference type="ChEBI" id="CHEBI:61977"/>
        <dbReference type="ChEBI" id="CHEBI:456216"/>
        <dbReference type="EC" id="2.7.11.1"/>
    </reaction>
</comment>
<dbReference type="EC" id="2.7.11.1" evidence="3"/>
<dbReference type="Pfam" id="PF09202">
    <property type="entry name" value="Rio2_N"/>
    <property type="match status" value="1"/>
</dbReference>
<dbReference type="GO" id="GO:0030490">
    <property type="term" value="P:maturation of SSU-rRNA"/>
    <property type="evidence" value="ECO:0007669"/>
    <property type="project" value="TreeGrafter"/>
</dbReference>
<dbReference type="GO" id="GO:0004674">
    <property type="term" value="F:protein serine/threonine kinase activity"/>
    <property type="evidence" value="ECO:0007669"/>
    <property type="project" value="UniProtKB-KW"/>
</dbReference>
<dbReference type="GeneID" id="25401856"/>
<keyword evidence="6" id="KW-0479">Metal-binding</keyword>
<evidence type="ECO:0000313" key="14">
    <source>
        <dbReference type="EMBL" id="AKG39410.1"/>
    </source>
</evidence>
<dbReference type="InterPro" id="IPR018935">
    <property type="entry name" value="RIO_kinase_CS"/>
</dbReference>
<evidence type="ECO:0000259" key="13">
    <source>
        <dbReference type="SMART" id="SM00090"/>
    </source>
</evidence>
<evidence type="ECO:0000256" key="3">
    <source>
        <dbReference type="ARBA" id="ARBA00012513"/>
    </source>
</evidence>
<evidence type="ECO:0000256" key="5">
    <source>
        <dbReference type="ARBA" id="ARBA00022679"/>
    </source>
</evidence>
<dbReference type="InterPro" id="IPR036388">
    <property type="entry name" value="WH-like_DNA-bd_sf"/>
</dbReference>
<dbReference type="CDD" id="cd05144">
    <property type="entry name" value="RIO2_C"/>
    <property type="match status" value="1"/>
</dbReference>
<dbReference type="GO" id="GO:0046872">
    <property type="term" value="F:metal ion binding"/>
    <property type="evidence" value="ECO:0007669"/>
    <property type="project" value="UniProtKB-KW"/>
</dbReference>
<dbReference type="PATRIC" id="fig|1550241.5.peg.1342"/>
<dbReference type="RefSeq" id="WP_219731628.1">
    <property type="nucleotide sequence ID" value="NZ_CP009961.1"/>
</dbReference>
<keyword evidence="7" id="KW-0547">Nucleotide-binding</keyword>
<dbReference type="InterPro" id="IPR018934">
    <property type="entry name" value="RIO_dom"/>
</dbReference>
<dbReference type="FunFam" id="3.30.200.20:FF:000052">
    <property type="entry name" value="Serine/threonine-protein kinase RIO2"/>
    <property type="match status" value="1"/>
</dbReference>
<dbReference type="InterPro" id="IPR030484">
    <property type="entry name" value="Rio2"/>
</dbReference>
<sequence length="303" mass="34962">MSVRFSVWSLRELTQRDLRVLVSIERGMINHEYVDVELISSISRLDSELVESILKKLNKLGLVQRYRGSYTGYVLTSRGYDVLALNVLVKRGVLAAVSETPMGEGKESEVYMGKTPGERIVAVKVHRAGRTSFKGAKRVRGYVGERKHFSWLYLSRLAAQNEFEVLRILWKNKVAVPEPIDWNRHVVVTSFVEGVELSEVPPLEDPFTVLQLIIEEIKKVYKAGVVHGDLNEFNVLITPENKVILLDWPQWVPSSHPNALFYLQRDLENIIDFFIRKYRLRADKELLLIEYMKMITKSDENQS</sequence>
<accession>A0A0F7FJA7</accession>
<dbReference type="SUPFAM" id="SSF46785">
    <property type="entry name" value="Winged helix' DNA-binding domain"/>
    <property type="match status" value="1"/>
</dbReference>
<dbReference type="PANTHER" id="PTHR45852">
    <property type="entry name" value="SER/THR-PROTEIN KINASE RIO2"/>
    <property type="match status" value="1"/>
</dbReference>
<dbReference type="AlphaFoldDB" id="A0A0F7FJA7"/>
<evidence type="ECO:0000256" key="1">
    <source>
        <dbReference type="ARBA" id="ARBA00001946"/>
    </source>
</evidence>
<dbReference type="GO" id="GO:0005829">
    <property type="term" value="C:cytosol"/>
    <property type="evidence" value="ECO:0007669"/>
    <property type="project" value="TreeGrafter"/>
</dbReference>
<dbReference type="EMBL" id="CP009961">
    <property type="protein sequence ID" value="AKG39410.1"/>
    <property type="molecule type" value="Genomic_DNA"/>
</dbReference>
<evidence type="ECO:0000256" key="6">
    <source>
        <dbReference type="ARBA" id="ARBA00022723"/>
    </source>
</evidence>
<dbReference type="Gene3D" id="1.10.510.10">
    <property type="entry name" value="Transferase(Phosphotransferase) domain 1"/>
    <property type="match status" value="1"/>
</dbReference>
<evidence type="ECO:0000256" key="8">
    <source>
        <dbReference type="ARBA" id="ARBA00022777"/>
    </source>
</evidence>
<dbReference type="Pfam" id="PF01163">
    <property type="entry name" value="RIO1"/>
    <property type="match status" value="1"/>
</dbReference>
<dbReference type="InterPro" id="IPR036390">
    <property type="entry name" value="WH_DNA-bd_sf"/>
</dbReference>
<gene>
    <name evidence="14" type="ORF">MA03_06455</name>
</gene>
<dbReference type="Proteomes" id="UP000067434">
    <property type="component" value="Chromosome"/>
</dbReference>
<dbReference type="InterPro" id="IPR000687">
    <property type="entry name" value="RIO_kinase"/>
</dbReference>
<comment type="similarity">
    <text evidence="2">Belongs to the protein kinase superfamily. RIO-type Ser/Thr kinase family.</text>
</comment>
<protein>
    <recommendedName>
        <fullName evidence="3">non-specific serine/threonine protein kinase</fullName>
        <ecNumber evidence="3">2.7.11.1</ecNumber>
    </recommendedName>
</protein>
<evidence type="ECO:0000256" key="4">
    <source>
        <dbReference type="ARBA" id="ARBA00022527"/>
    </source>
</evidence>
<evidence type="ECO:0000256" key="10">
    <source>
        <dbReference type="ARBA" id="ARBA00022842"/>
    </source>
</evidence>
<dbReference type="Gene3D" id="1.10.10.10">
    <property type="entry name" value="Winged helix-like DNA-binding domain superfamily/Winged helix DNA-binding domain"/>
    <property type="match status" value="1"/>
</dbReference>
<proteinExistence type="inferred from homology"/>
<dbReference type="PANTHER" id="PTHR45852:SF1">
    <property type="entry name" value="SERINE_THREONINE-PROTEIN KINASE RIO2"/>
    <property type="match status" value="1"/>
</dbReference>
<name>A0A0F7FJA7_9CREN</name>
<organism evidence="14 15">
    <name type="scientific">Infirmifilum uzonense</name>
    <dbReference type="NCBI Taxonomy" id="1550241"/>
    <lineage>
        <taxon>Archaea</taxon>
        <taxon>Thermoproteota</taxon>
        <taxon>Thermoprotei</taxon>
        <taxon>Thermofilales</taxon>
        <taxon>Thermofilaceae</taxon>
        <taxon>Infirmifilum</taxon>
    </lineage>
</organism>
<evidence type="ECO:0000313" key="15">
    <source>
        <dbReference type="Proteomes" id="UP000067434"/>
    </source>
</evidence>
<dbReference type="SUPFAM" id="SSF56112">
    <property type="entry name" value="Protein kinase-like (PK-like)"/>
    <property type="match status" value="1"/>
</dbReference>
<dbReference type="SMART" id="SM00090">
    <property type="entry name" value="RIO"/>
    <property type="match status" value="1"/>
</dbReference>
<keyword evidence="9" id="KW-0067">ATP-binding</keyword>
<feature type="domain" description="RIO kinase" evidence="13">
    <location>
        <begin position="66"/>
        <end position="294"/>
    </location>
</feature>
<dbReference type="InterPro" id="IPR011009">
    <property type="entry name" value="Kinase-like_dom_sf"/>
</dbReference>
<keyword evidence="5" id="KW-0808">Transferase</keyword>
<dbReference type="STRING" id="1550241.MA03_06455"/>
<dbReference type="KEGG" id="thf:MA03_06455"/>
<comment type="catalytic activity">
    <reaction evidence="12">
        <text>L-seryl-[protein] + ATP = O-phospho-L-seryl-[protein] + ADP + H(+)</text>
        <dbReference type="Rhea" id="RHEA:17989"/>
        <dbReference type="Rhea" id="RHEA-COMP:9863"/>
        <dbReference type="Rhea" id="RHEA-COMP:11604"/>
        <dbReference type="ChEBI" id="CHEBI:15378"/>
        <dbReference type="ChEBI" id="CHEBI:29999"/>
        <dbReference type="ChEBI" id="CHEBI:30616"/>
        <dbReference type="ChEBI" id="CHEBI:83421"/>
        <dbReference type="ChEBI" id="CHEBI:456216"/>
        <dbReference type="EC" id="2.7.11.1"/>
    </reaction>
</comment>
<dbReference type="InterPro" id="IPR015285">
    <property type="entry name" value="RIO2_wHTH_N"/>
</dbReference>
<dbReference type="GO" id="GO:0005524">
    <property type="term" value="F:ATP binding"/>
    <property type="evidence" value="ECO:0007669"/>
    <property type="project" value="UniProtKB-KW"/>
</dbReference>
<dbReference type="GO" id="GO:0030688">
    <property type="term" value="C:preribosome, small subunit precursor"/>
    <property type="evidence" value="ECO:0007669"/>
    <property type="project" value="TreeGrafter"/>
</dbReference>
<reference evidence="14 15" key="1">
    <citation type="journal article" date="2015" name="Stand. Genomic Sci.">
        <title>Complete genome sequence of and proposal of Thermofilum uzonense sp. nov. a novel hyperthermophilic crenarchaeon and emended description of the genus Thermofilum.</title>
        <authorList>
            <person name="Toshchakov S.V."/>
            <person name="Korzhenkov A.A."/>
            <person name="Samarov N.I."/>
            <person name="Mazunin I.O."/>
            <person name="Mozhey O.I."/>
            <person name="Shmyr I.S."/>
            <person name="Derbikova K.S."/>
            <person name="Taranov E.A."/>
            <person name="Dominova I.N."/>
            <person name="Bonch-Osmolovskaya E.A."/>
            <person name="Patrushev M.V."/>
            <person name="Podosokorskaya O.A."/>
            <person name="Kublanov I.V."/>
        </authorList>
    </citation>
    <scope>NUCLEOTIDE SEQUENCE [LARGE SCALE GENOMIC DNA]</scope>
    <source>
        <strain evidence="14 15">1807-2</strain>
    </source>
</reference>
<keyword evidence="15" id="KW-1185">Reference proteome</keyword>